<dbReference type="SFLD" id="SFLDF00027">
    <property type="entry name" value="p-type_atpase"/>
    <property type="match status" value="1"/>
</dbReference>
<dbReference type="InterPro" id="IPR018303">
    <property type="entry name" value="ATPase_P-typ_P_site"/>
</dbReference>
<proteinExistence type="predicted"/>
<dbReference type="NCBIfam" id="TIGR01494">
    <property type="entry name" value="ATPase_P-type"/>
    <property type="match status" value="2"/>
</dbReference>
<dbReference type="InterPro" id="IPR008250">
    <property type="entry name" value="ATPase_P-typ_transduc_dom_A_sf"/>
</dbReference>
<dbReference type="InterPro" id="IPR036412">
    <property type="entry name" value="HAD-like_sf"/>
</dbReference>
<dbReference type="SFLD" id="SFLDG00002">
    <property type="entry name" value="C1.7:_P-type_atpase_like"/>
    <property type="match status" value="1"/>
</dbReference>
<dbReference type="Pfam" id="PF00690">
    <property type="entry name" value="Cation_ATPase_N"/>
    <property type="match status" value="1"/>
</dbReference>
<dbReference type="InterPro" id="IPR059000">
    <property type="entry name" value="ATPase_P-type_domA"/>
</dbReference>
<dbReference type="SUPFAM" id="SSF56784">
    <property type="entry name" value="HAD-like"/>
    <property type="match status" value="1"/>
</dbReference>
<feature type="domain" description="Cation-transporting P-type ATPase N-terminal" evidence="10">
    <location>
        <begin position="224"/>
        <end position="299"/>
    </location>
</feature>
<dbReference type="Gene3D" id="3.40.50.1000">
    <property type="entry name" value="HAD superfamily/HAD-like"/>
    <property type="match status" value="1"/>
</dbReference>
<reference evidence="11 12" key="1">
    <citation type="submission" date="2024-04" db="EMBL/GenBank/DDBJ databases">
        <title>genome sequences of Mucor flavus KT1a and Helicostylum pulchrum KT1b strains isolated from the surface of a dry-aged beef.</title>
        <authorList>
            <person name="Toyotome T."/>
            <person name="Hosono M."/>
            <person name="Torimaru M."/>
            <person name="Fukuda K."/>
            <person name="Mikami N."/>
        </authorList>
    </citation>
    <scope>NUCLEOTIDE SEQUENCE [LARGE SCALE GENOMIC DNA]</scope>
    <source>
        <strain evidence="11 12">KT1a</strain>
    </source>
</reference>
<evidence type="ECO:0000313" key="11">
    <source>
        <dbReference type="EMBL" id="GAA5808891.1"/>
    </source>
</evidence>
<keyword evidence="2 9" id="KW-0812">Transmembrane</keyword>
<gene>
    <name evidence="11" type="ORF">MFLAVUS_002290</name>
</gene>
<comment type="caution">
    <text evidence="11">The sequence shown here is derived from an EMBL/GenBank/DDBJ whole genome shotgun (WGS) entry which is preliminary data.</text>
</comment>
<keyword evidence="3" id="KW-0547">Nucleotide-binding</keyword>
<dbReference type="SFLD" id="SFLDS00003">
    <property type="entry name" value="Haloacid_Dehalogenase"/>
    <property type="match status" value="1"/>
</dbReference>
<dbReference type="EMBL" id="BAABUK010000004">
    <property type="protein sequence ID" value="GAA5808891.1"/>
    <property type="molecule type" value="Genomic_DNA"/>
</dbReference>
<accession>A0ABP9YPW8</accession>
<dbReference type="SUPFAM" id="SSF81665">
    <property type="entry name" value="Calcium ATPase, transmembrane domain M"/>
    <property type="match status" value="1"/>
</dbReference>
<evidence type="ECO:0000256" key="2">
    <source>
        <dbReference type="ARBA" id="ARBA00022692"/>
    </source>
</evidence>
<dbReference type="Pfam" id="PF13246">
    <property type="entry name" value="Cation_ATPase"/>
    <property type="match status" value="1"/>
</dbReference>
<evidence type="ECO:0000256" key="3">
    <source>
        <dbReference type="ARBA" id="ARBA00022741"/>
    </source>
</evidence>
<dbReference type="Proteomes" id="UP001473302">
    <property type="component" value="Unassembled WGS sequence"/>
</dbReference>
<dbReference type="PANTHER" id="PTHR43294">
    <property type="entry name" value="SODIUM/POTASSIUM-TRANSPORTING ATPASE SUBUNIT ALPHA"/>
    <property type="match status" value="1"/>
</dbReference>
<dbReference type="Pfam" id="PF00122">
    <property type="entry name" value="E1-E2_ATPase"/>
    <property type="match status" value="1"/>
</dbReference>
<dbReference type="InterPro" id="IPR004014">
    <property type="entry name" value="ATPase_P-typ_cation-transptr_N"/>
</dbReference>
<dbReference type="Pfam" id="PF08282">
    <property type="entry name" value="Hydrolase_3"/>
    <property type="match status" value="1"/>
</dbReference>
<feature type="transmembrane region" description="Helical" evidence="9">
    <location>
        <begin position="994"/>
        <end position="1017"/>
    </location>
</feature>
<dbReference type="InterPro" id="IPR023214">
    <property type="entry name" value="HAD_sf"/>
</dbReference>
<dbReference type="Gene3D" id="3.40.1110.10">
    <property type="entry name" value="Calcium-transporting ATPase, cytoplasmic domain N"/>
    <property type="match status" value="1"/>
</dbReference>
<dbReference type="InterPro" id="IPR044492">
    <property type="entry name" value="P_typ_ATPase_HD_dom"/>
</dbReference>
<keyword evidence="12" id="KW-1185">Reference proteome</keyword>
<keyword evidence="5" id="KW-1278">Translocase</keyword>
<keyword evidence="6 9" id="KW-1133">Transmembrane helix</keyword>
<organism evidence="11 12">
    <name type="scientific">Mucor flavus</name>
    <dbReference type="NCBI Taxonomy" id="439312"/>
    <lineage>
        <taxon>Eukaryota</taxon>
        <taxon>Fungi</taxon>
        <taxon>Fungi incertae sedis</taxon>
        <taxon>Mucoromycota</taxon>
        <taxon>Mucoromycotina</taxon>
        <taxon>Mucoromycetes</taxon>
        <taxon>Mucorales</taxon>
        <taxon>Mucorineae</taxon>
        <taxon>Mucoraceae</taxon>
        <taxon>Mucor</taxon>
    </lineage>
</organism>
<evidence type="ECO:0000256" key="7">
    <source>
        <dbReference type="ARBA" id="ARBA00023136"/>
    </source>
</evidence>
<evidence type="ECO:0000256" key="1">
    <source>
        <dbReference type="ARBA" id="ARBA00004141"/>
    </source>
</evidence>
<feature type="transmembrane region" description="Helical" evidence="9">
    <location>
        <begin position="1136"/>
        <end position="1154"/>
    </location>
</feature>
<feature type="transmembrane region" description="Helical" evidence="9">
    <location>
        <begin position="1066"/>
        <end position="1093"/>
    </location>
</feature>
<name>A0ABP9YPW8_9FUNG</name>
<dbReference type="InterPro" id="IPR023299">
    <property type="entry name" value="ATPase_P-typ_cyto_dom_N"/>
</dbReference>
<feature type="transmembrane region" description="Helical" evidence="9">
    <location>
        <begin position="468"/>
        <end position="490"/>
    </location>
</feature>
<evidence type="ECO:0000256" key="6">
    <source>
        <dbReference type="ARBA" id="ARBA00022989"/>
    </source>
</evidence>
<evidence type="ECO:0000313" key="12">
    <source>
        <dbReference type="Proteomes" id="UP001473302"/>
    </source>
</evidence>
<evidence type="ECO:0000259" key="10">
    <source>
        <dbReference type="SMART" id="SM00831"/>
    </source>
</evidence>
<keyword evidence="4" id="KW-0067">ATP-binding</keyword>
<dbReference type="InterPro" id="IPR050510">
    <property type="entry name" value="Cation_transp_ATPase_P-type"/>
</dbReference>
<dbReference type="SMART" id="SM00831">
    <property type="entry name" value="Cation_ATPase_N"/>
    <property type="match status" value="1"/>
</dbReference>
<dbReference type="PRINTS" id="PR00121">
    <property type="entry name" value="NAKATPASE"/>
</dbReference>
<dbReference type="InterPro" id="IPR001757">
    <property type="entry name" value="P_typ_ATPase"/>
</dbReference>
<dbReference type="PANTHER" id="PTHR43294:SF20">
    <property type="entry name" value="P-TYPE ATPASE"/>
    <property type="match status" value="1"/>
</dbReference>
<feature type="compositionally biased region" description="Polar residues" evidence="8">
    <location>
        <begin position="1257"/>
        <end position="1269"/>
    </location>
</feature>
<feature type="transmembrane region" description="Helical" evidence="9">
    <location>
        <begin position="502"/>
        <end position="525"/>
    </location>
</feature>
<feature type="region of interest" description="Disordered" evidence="8">
    <location>
        <begin position="1257"/>
        <end position="1300"/>
    </location>
</feature>
<comment type="subcellular location">
    <subcellularLocation>
        <location evidence="1">Membrane</location>
        <topology evidence="1">Multi-pass membrane protein</topology>
    </subcellularLocation>
</comment>
<dbReference type="Pfam" id="PF00689">
    <property type="entry name" value="Cation_ATPase_C"/>
    <property type="match status" value="1"/>
</dbReference>
<dbReference type="PROSITE" id="PS00154">
    <property type="entry name" value="ATPASE_E1_E2"/>
    <property type="match status" value="1"/>
</dbReference>
<keyword evidence="7 9" id="KW-0472">Membrane</keyword>
<protein>
    <recommendedName>
        <fullName evidence="10">Cation-transporting P-type ATPase N-terminal domain-containing protein</fullName>
    </recommendedName>
</protein>
<dbReference type="SUPFAM" id="SSF81660">
    <property type="entry name" value="Metal cation-transporting ATPase, ATP-binding domain N"/>
    <property type="match status" value="1"/>
</dbReference>
<evidence type="ECO:0000256" key="5">
    <source>
        <dbReference type="ARBA" id="ARBA00022967"/>
    </source>
</evidence>
<dbReference type="InterPro" id="IPR006068">
    <property type="entry name" value="ATPase_P-typ_cation-transptr_C"/>
</dbReference>
<feature type="transmembrane region" description="Helical" evidence="9">
    <location>
        <begin position="1166"/>
        <end position="1185"/>
    </location>
</feature>
<evidence type="ECO:0000256" key="4">
    <source>
        <dbReference type="ARBA" id="ARBA00022840"/>
    </source>
</evidence>
<sequence length="1623" mass="180811">MALKPPIEPIQHAVVDIFSINDGKLSIEQQIEVYVNDLFNVQDNKSISLEEVLEGLRYVMDYRIKNDGQPHLDKSLMKRLSEGLFLNMGHTEGHLLKKKTTAAADMAFFLFGDFLEEVIEFRAVVSELDVSDLRRQLKIHYRCQPTSSTKEQKRGAIAMILLLTRFFPNQFSDWRDLIKESEQGDMDRLLKSSLYTEVSNEEKSKMPRAPEVLGIALLPPPQALYFDRSVDKLLCMFSKTDKDRGLSEDLVPALREHYGTNGLPAPPRPNPFKMLWEQLTDFMVLILIAAAIIEAAEKEYNSMIVLLVVVVLNTIIGFSQEWKASKTLNALMNLSVPQAVVIRDGQQKYIESEELVPGDLVVLEEGDAVPADIRLIEVSQLGVVEGILTGESVPAQKNIHAIKSKTRKIPIGDCKGNAFMSTTIARGRAKGIVVRTGVQTEIGKISTAIQSGSKRKVKTPIQRKLSKLGIYLVILAIFLCALVVVIGVIWKKDARQMVNIGLSLAVSVIPEGLVAVTTVTMALGVRRMAANQCIVRTLPAVESLGSVTVICSDKTGTLTEGKMGTSELWTTDNSLYKFTESTSVNPNDGQIIRENEDLRRRMIHVRHTANASNNDHQEINYAAMRPKPIDTEHPEGYTKQLYSAFMVSSLCNNSAIRKDEETGEFKSIGDPTEIALTVAAQKGGLGRDYWSQNLGFKKVYEQAFDSERKLMSSVYHAEGGNHILDNDKMFFACKGAPEELLRKCSHYMKKDAESITDQSLEMSDDFASQVYDENVRMASQGLRVLGLAFKIISADSVSSPEDLNETLEDEEPSKKNPNLEESGMIFIGLVGLIDPPKQGVKEAVETCQQAGIHVMMITGDHVETATAIASQLGIFKGDVPGMSRAILGRELDLLSDDAIIELDPFPSVFARVSPDNKLSIVRALQQRGELVAMTGDGVNDAPAIKRADVGVAMGQAGTEITKQAADIVLVNDNFTSIVDAVKEGRHVFDNILKFIVYLLSCNGAEIFLMLICTIANIEVPLTVMMILWANIIADIPPAMALGVEPNEKDLMQRHPRDPKMGVITKLTWLIIFINSMLIASLALASYVITLYALKFPIDLARSMTFTTLTTLQLVHSFNARSVHLSVFKTGVTGNRWMVGAFFLSFGLMVMGIYTPGISGWLELVPVGWECWVITIVAVILLITFVETEKLIIRKTTASFVQAADIFWLKQNARNNHANRYFWNYKTSKIAKMVSDELFTELINNSLQQDVSSNVNMDSISEGQESNDSAGRNHPQKRKQQNDEREATTVPVKRPNQQEALTEELTAYKQKIMYDAARGFDFSLEINLPELVALSNVMLLKPSQFTRYMRDHFTDEVLNKWHKSILDTLIINVEEEALNIAKSLENLVYTREAVQKLVSVSVSKEDHEAQLLIGLPNFFSDTDIYDCLGPKDFHPEIFCLKQLEVKKNCGAVINIVPDDGNASEVKRVQPDAMICEIDQLSWGCTLGYGEAKLAEPNQNTGVLANDLLRLAIMTTKAIEGSEMRSVLAFQIHGYNLKMPNSPFYTMTEIFDIIFPKLIQELDLFTTRKNIEPLISLYKIFWANCATKQDEVELGGPESSGFDISTIESIKNGSMDRSRECSLKY</sequence>
<dbReference type="Gene3D" id="2.70.150.10">
    <property type="entry name" value="Calcium-transporting ATPase, cytoplasmic transduction domain A"/>
    <property type="match status" value="1"/>
</dbReference>
<dbReference type="Gene3D" id="1.20.1110.10">
    <property type="entry name" value="Calcium-transporting ATPase, transmembrane domain"/>
    <property type="match status" value="1"/>
</dbReference>
<dbReference type="InterPro" id="IPR023298">
    <property type="entry name" value="ATPase_P-typ_TM_dom_sf"/>
</dbReference>
<dbReference type="PRINTS" id="PR00119">
    <property type="entry name" value="CATATPASE"/>
</dbReference>
<evidence type="ECO:0000256" key="8">
    <source>
        <dbReference type="SAM" id="MobiDB-lite"/>
    </source>
</evidence>
<dbReference type="SUPFAM" id="SSF81653">
    <property type="entry name" value="Calcium ATPase, transduction domain A"/>
    <property type="match status" value="1"/>
</dbReference>
<evidence type="ECO:0000256" key="9">
    <source>
        <dbReference type="SAM" id="Phobius"/>
    </source>
</evidence>